<dbReference type="Proteomes" id="UP000234681">
    <property type="component" value="Chromosome 2"/>
</dbReference>
<evidence type="ECO:0000313" key="2">
    <source>
        <dbReference type="Proteomes" id="UP000234681"/>
    </source>
</evidence>
<protein>
    <submittedName>
        <fullName evidence="1">RCG44489</fullName>
    </submittedName>
</protein>
<dbReference type="EMBL" id="CH473955">
    <property type="protein sequence ID" value="EDM09980.1"/>
    <property type="molecule type" value="Genomic_DNA"/>
</dbReference>
<reference evidence="2" key="1">
    <citation type="submission" date="2005-09" db="EMBL/GenBank/DDBJ databases">
        <authorList>
            <person name="Mural R.J."/>
            <person name="Li P.W."/>
            <person name="Adams M.D."/>
            <person name="Amanatides P.G."/>
            <person name="Baden-Tillson H."/>
            <person name="Barnstead M."/>
            <person name="Chin S.H."/>
            <person name="Dew I."/>
            <person name="Evans C.A."/>
            <person name="Ferriera S."/>
            <person name="Flanigan M."/>
            <person name="Fosler C."/>
            <person name="Glodek A."/>
            <person name="Gu Z."/>
            <person name="Holt R.A."/>
            <person name="Jennings D."/>
            <person name="Kraft C.L."/>
            <person name="Lu F."/>
            <person name="Nguyen T."/>
            <person name="Nusskern D.R."/>
            <person name="Pfannkoch C.M."/>
            <person name="Sitter C."/>
            <person name="Sutton G.G."/>
            <person name="Venter J.C."/>
            <person name="Wang Z."/>
            <person name="Woodage T."/>
            <person name="Zheng X.H."/>
            <person name="Zhong F."/>
        </authorList>
    </citation>
    <scope>NUCLEOTIDE SEQUENCE [LARGE SCALE GENOMIC DNA]</scope>
    <source>
        <strain>BN</strain>
        <strain evidence="2">Sprague-Dawley</strain>
    </source>
</reference>
<evidence type="ECO:0000313" key="1">
    <source>
        <dbReference type="EMBL" id="EDM09980.1"/>
    </source>
</evidence>
<name>A6I4M2_RAT</name>
<gene>
    <name evidence="1" type="ORF">rCG_44489</name>
</gene>
<dbReference type="AlphaFoldDB" id="A6I4M2"/>
<sequence length="66" mass="7940">MMDCSGNLSNIRNNSFHLEDGFWIFSETLKNSQLSCMKFHLQWIKLKQDLDFEQMLVHVLKLLIFY</sequence>
<organism evidence="1 2">
    <name type="scientific">Rattus norvegicus</name>
    <name type="common">Rat</name>
    <dbReference type="NCBI Taxonomy" id="10116"/>
    <lineage>
        <taxon>Eukaryota</taxon>
        <taxon>Metazoa</taxon>
        <taxon>Chordata</taxon>
        <taxon>Craniata</taxon>
        <taxon>Vertebrata</taxon>
        <taxon>Euteleostomi</taxon>
        <taxon>Mammalia</taxon>
        <taxon>Eutheria</taxon>
        <taxon>Euarchontoglires</taxon>
        <taxon>Glires</taxon>
        <taxon>Rodentia</taxon>
        <taxon>Myomorpha</taxon>
        <taxon>Muroidea</taxon>
        <taxon>Muridae</taxon>
        <taxon>Murinae</taxon>
        <taxon>Rattus</taxon>
    </lineage>
</organism>
<feature type="non-terminal residue" evidence="1">
    <location>
        <position position="66"/>
    </location>
</feature>
<accession>A6I4M2</accession>
<proteinExistence type="predicted"/>